<evidence type="ECO:0008006" key="9">
    <source>
        <dbReference type="Google" id="ProtNLM"/>
    </source>
</evidence>
<feature type="compositionally biased region" description="Basic residues" evidence="6">
    <location>
        <begin position="267"/>
        <end position="278"/>
    </location>
</feature>
<dbReference type="InterPro" id="IPR013907">
    <property type="entry name" value="Sds3"/>
</dbReference>
<keyword evidence="5" id="KW-0539">Nucleus</keyword>
<evidence type="ECO:0000256" key="1">
    <source>
        <dbReference type="ARBA" id="ARBA00004123"/>
    </source>
</evidence>
<evidence type="ECO:0000256" key="2">
    <source>
        <dbReference type="ARBA" id="ARBA00022491"/>
    </source>
</evidence>
<evidence type="ECO:0000256" key="4">
    <source>
        <dbReference type="ARBA" id="ARBA00023163"/>
    </source>
</evidence>
<sequence length="648" mass="71335">MAATAVAHGARSPSGPGAVDLEGSVVSSPLSEVDDGDANDDEIEHMQLDGRGHIARKASLSGDDDHIANHDGSDSDSALSDAASDVNSDVNDTEAETERLYDTPKNQRHRDVVVDQFNNGQVFEHTPSKLRRTPGANADMNIRDDLDLSVSGDEESAASSLAGREDSPTKPATTNDTSIDEDAQLDSHERKRKRSPVVDPAELDQPLRKRNGSLEAPGATVEQDTPMNEDDTTSANPRSRHQSGDEDETSSLSNRGVPVEASGRETRKSKRNSSKRKGLLAGEAAGGADSDTREDPADVAVEDDPEHPRDEVDGDAEEEADIAAKNIEETERKHAAFKDWTHIEGMFSVFRERLYKDRLQRLEEEEQSLLADEPTHPEYLSMKKCIDDRLNKRLQEADAEFQLQMRAHDRRAVAERAQTWSQFFQAVREKREQALERLNQQWYEVQSARRSAHSLPDYGLLFPKDPAQRLRNAIAYNTEVSTLAGLAKYEGFPAGPELKGASMSELEADLTAIEHIRLGRRKQTPHHQSRDDYHTPTFSRLGPAGEQFIKDTPWANPNHSSHKMHKEPAQTDGPAKRATHPANGPPPADVKAAFDGHSTAHISPALPNRVSESPEMTRGIPNQVAHPMRRGPAVGLPRKADGSPRVDD</sequence>
<feature type="compositionally biased region" description="Low complexity" evidence="6">
    <location>
        <begin position="279"/>
        <end position="288"/>
    </location>
</feature>
<dbReference type="GO" id="GO:0005654">
    <property type="term" value="C:nucleoplasm"/>
    <property type="evidence" value="ECO:0007669"/>
    <property type="project" value="UniProtKB-ARBA"/>
</dbReference>
<name>A0A8H4PLD7_9HYPO</name>
<keyword evidence="2" id="KW-0678">Repressor</keyword>
<feature type="compositionally biased region" description="Basic and acidic residues" evidence="6">
    <location>
        <begin position="63"/>
        <end position="73"/>
    </location>
</feature>
<accession>A0A8H4PLD7</accession>
<dbReference type="GO" id="GO:0010468">
    <property type="term" value="P:regulation of gene expression"/>
    <property type="evidence" value="ECO:0007669"/>
    <property type="project" value="UniProtKB-ARBA"/>
</dbReference>
<dbReference type="EMBL" id="JAAVMX010000008">
    <property type="protein sequence ID" value="KAF4505029.1"/>
    <property type="molecule type" value="Genomic_DNA"/>
</dbReference>
<keyword evidence="8" id="KW-1185">Reference proteome</keyword>
<feature type="compositionally biased region" description="Basic and acidic residues" evidence="6">
    <location>
        <begin position="638"/>
        <end position="648"/>
    </location>
</feature>
<evidence type="ECO:0000256" key="5">
    <source>
        <dbReference type="ARBA" id="ARBA00023242"/>
    </source>
</evidence>
<feature type="compositionally biased region" description="Low complexity" evidence="6">
    <location>
        <begin position="75"/>
        <end position="90"/>
    </location>
</feature>
<feature type="compositionally biased region" description="Acidic residues" evidence="6">
    <location>
        <begin position="32"/>
        <end position="43"/>
    </location>
</feature>
<feature type="region of interest" description="Disordered" evidence="6">
    <location>
        <begin position="1"/>
        <end position="318"/>
    </location>
</feature>
<dbReference type="SMART" id="SM01401">
    <property type="entry name" value="Sds3"/>
    <property type="match status" value="1"/>
</dbReference>
<proteinExistence type="predicted"/>
<gene>
    <name evidence="7" type="ORF">G6O67_007025</name>
</gene>
<comment type="caution">
    <text evidence="7">The sequence shown here is derived from an EMBL/GenBank/DDBJ whole genome shotgun (WGS) entry which is preliminary data.</text>
</comment>
<keyword evidence="4" id="KW-0804">Transcription</keyword>
<dbReference type="Proteomes" id="UP000557566">
    <property type="component" value="Unassembled WGS sequence"/>
</dbReference>
<organism evidence="7 8">
    <name type="scientific">Ophiocordyceps sinensis</name>
    <dbReference type="NCBI Taxonomy" id="72228"/>
    <lineage>
        <taxon>Eukaryota</taxon>
        <taxon>Fungi</taxon>
        <taxon>Dikarya</taxon>
        <taxon>Ascomycota</taxon>
        <taxon>Pezizomycotina</taxon>
        <taxon>Sordariomycetes</taxon>
        <taxon>Hypocreomycetidae</taxon>
        <taxon>Hypocreales</taxon>
        <taxon>Ophiocordycipitaceae</taxon>
        <taxon>Ophiocordyceps</taxon>
    </lineage>
</organism>
<evidence type="ECO:0000313" key="7">
    <source>
        <dbReference type="EMBL" id="KAF4505029.1"/>
    </source>
</evidence>
<protein>
    <recommendedName>
        <fullName evidence="9">Sds3-like protein</fullName>
    </recommendedName>
</protein>
<comment type="subcellular location">
    <subcellularLocation>
        <location evidence="1">Nucleus</location>
    </subcellularLocation>
</comment>
<dbReference type="PANTHER" id="PTHR21964">
    <property type="entry name" value="BREAST CANCER METASTASIS-SUPPRESSOR 1"/>
    <property type="match status" value="1"/>
</dbReference>
<keyword evidence="3" id="KW-0805">Transcription regulation</keyword>
<evidence type="ECO:0000256" key="6">
    <source>
        <dbReference type="SAM" id="MobiDB-lite"/>
    </source>
</evidence>
<feature type="region of interest" description="Disordered" evidence="6">
    <location>
        <begin position="519"/>
        <end position="648"/>
    </location>
</feature>
<reference evidence="7 8" key="1">
    <citation type="journal article" date="2020" name="Genome Biol. Evol.">
        <title>A new high-quality draft genome assembly of the Chinese cordyceps Ophiocordyceps sinensis.</title>
        <authorList>
            <person name="Shu R."/>
            <person name="Zhang J."/>
            <person name="Meng Q."/>
            <person name="Zhang H."/>
            <person name="Zhou G."/>
            <person name="Li M."/>
            <person name="Wu P."/>
            <person name="Zhao Y."/>
            <person name="Chen C."/>
            <person name="Qin Q."/>
        </authorList>
    </citation>
    <scope>NUCLEOTIDE SEQUENCE [LARGE SCALE GENOMIC DNA]</scope>
    <source>
        <strain evidence="7 8">IOZ07</strain>
    </source>
</reference>
<evidence type="ECO:0000313" key="8">
    <source>
        <dbReference type="Proteomes" id="UP000557566"/>
    </source>
</evidence>
<dbReference type="AlphaFoldDB" id="A0A8H4PLD7"/>
<evidence type="ECO:0000256" key="3">
    <source>
        <dbReference type="ARBA" id="ARBA00023015"/>
    </source>
</evidence>
<dbReference type="OrthoDB" id="20886at2759"/>
<dbReference type="Pfam" id="PF08598">
    <property type="entry name" value="Sds3"/>
    <property type="match status" value="1"/>
</dbReference>